<proteinExistence type="predicted"/>
<protein>
    <submittedName>
        <fullName evidence="2">Uncharacterized protein</fullName>
    </submittedName>
</protein>
<organism evidence="2 3">
    <name type="scientific">Dipteronia dyeriana</name>
    <dbReference type="NCBI Taxonomy" id="168575"/>
    <lineage>
        <taxon>Eukaryota</taxon>
        <taxon>Viridiplantae</taxon>
        <taxon>Streptophyta</taxon>
        <taxon>Embryophyta</taxon>
        <taxon>Tracheophyta</taxon>
        <taxon>Spermatophyta</taxon>
        <taxon>Magnoliopsida</taxon>
        <taxon>eudicotyledons</taxon>
        <taxon>Gunneridae</taxon>
        <taxon>Pentapetalae</taxon>
        <taxon>rosids</taxon>
        <taxon>malvids</taxon>
        <taxon>Sapindales</taxon>
        <taxon>Sapindaceae</taxon>
        <taxon>Hippocastanoideae</taxon>
        <taxon>Acereae</taxon>
        <taxon>Dipteronia</taxon>
    </lineage>
</organism>
<comment type="caution">
    <text evidence="2">The sequence shown here is derived from an EMBL/GenBank/DDBJ whole genome shotgun (WGS) entry which is preliminary data.</text>
</comment>
<gene>
    <name evidence="2" type="ORF">Ddye_016276</name>
</gene>
<accession>A0AAD9U6K7</accession>
<feature type="region of interest" description="Disordered" evidence="1">
    <location>
        <begin position="93"/>
        <end position="116"/>
    </location>
</feature>
<name>A0AAD9U6K7_9ROSI</name>
<reference evidence="2" key="1">
    <citation type="journal article" date="2023" name="Plant J.">
        <title>Genome sequences and population genomics provide insights into the demographic history, inbreeding, and mutation load of two 'living fossil' tree species of Dipteronia.</title>
        <authorList>
            <person name="Feng Y."/>
            <person name="Comes H.P."/>
            <person name="Chen J."/>
            <person name="Zhu S."/>
            <person name="Lu R."/>
            <person name="Zhang X."/>
            <person name="Li P."/>
            <person name="Qiu J."/>
            <person name="Olsen K.M."/>
            <person name="Qiu Y."/>
        </authorList>
    </citation>
    <scope>NUCLEOTIDE SEQUENCE</scope>
    <source>
        <strain evidence="2">KIB01</strain>
    </source>
</reference>
<keyword evidence="3" id="KW-1185">Reference proteome</keyword>
<sequence length="188" mass="21355">MMPLLPPIDALKRQMEWIEKKKGKKFTNVSDSSLVDQSMVVDLTELVTLIVEKTRKRPRQGNPLTKNALQSKLFFRKDVKSLSKKVSTLTSSNTKLKKGVEKTKSDSERLSKESTEKLARSEEEIAQLRSALVASEKKLSNTDDMLVDAFEKLGKAAYAVVIQTKGKLMNQYILREINSWRPVKDIEV</sequence>
<dbReference type="AlphaFoldDB" id="A0AAD9U6K7"/>
<feature type="compositionally biased region" description="Basic and acidic residues" evidence="1">
    <location>
        <begin position="98"/>
        <end position="116"/>
    </location>
</feature>
<evidence type="ECO:0000313" key="2">
    <source>
        <dbReference type="EMBL" id="KAK2648787.1"/>
    </source>
</evidence>
<dbReference type="Proteomes" id="UP001280121">
    <property type="component" value="Unassembled WGS sequence"/>
</dbReference>
<dbReference type="EMBL" id="JANJYI010000005">
    <property type="protein sequence ID" value="KAK2648787.1"/>
    <property type="molecule type" value="Genomic_DNA"/>
</dbReference>
<evidence type="ECO:0000313" key="3">
    <source>
        <dbReference type="Proteomes" id="UP001280121"/>
    </source>
</evidence>
<evidence type="ECO:0000256" key="1">
    <source>
        <dbReference type="SAM" id="MobiDB-lite"/>
    </source>
</evidence>